<keyword evidence="1" id="KW-0812">Transmembrane</keyword>
<evidence type="ECO:0008006" key="4">
    <source>
        <dbReference type="Google" id="ProtNLM"/>
    </source>
</evidence>
<feature type="transmembrane region" description="Helical" evidence="1">
    <location>
        <begin position="12"/>
        <end position="29"/>
    </location>
</feature>
<comment type="caution">
    <text evidence="2">The sequence shown here is derived from an EMBL/GenBank/DDBJ whole genome shotgun (WGS) entry which is preliminary data.</text>
</comment>
<sequence>MDTRHQAMLRRVLAVILLGCGLGGCAVYGPPYAGYDPYYYPAYGYPTYVGPPISLDLGFGFYDGGYRGRGGRGWGGWGRGYGRR</sequence>
<dbReference type="PROSITE" id="PS51257">
    <property type="entry name" value="PROKAR_LIPOPROTEIN"/>
    <property type="match status" value="1"/>
</dbReference>
<evidence type="ECO:0000256" key="1">
    <source>
        <dbReference type="SAM" id="Phobius"/>
    </source>
</evidence>
<dbReference type="RefSeq" id="WP_258811865.1">
    <property type="nucleotide sequence ID" value="NZ_JANUGU010000003.1"/>
</dbReference>
<evidence type="ECO:0000313" key="2">
    <source>
        <dbReference type="EMBL" id="MCS0658671.1"/>
    </source>
</evidence>
<keyword evidence="1" id="KW-0472">Membrane</keyword>
<keyword evidence="3" id="KW-1185">Reference proteome</keyword>
<gene>
    <name evidence="2" type="ORF">NX778_11400</name>
</gene>
<proteinExistence type="predicted"/>
<dbReference type="EMBL" id="JANUGU010000003">
    <property type="protein sequence ID" value="MCS0658671.1"/>
    <property type="molecule type" value="Genomic_DNA"/>
</dbReference>
<organism evidence="2 3">
    <name type="scientific">Massilia terrae</name>
    <dbReference type="NCBI Taxonomy" id="1811224"/>
    <lineage>
        <taxon>Bacteria</taxon>
        <taxon>Pseudomonadati</taxon>
        <taxon>Pseudomonadota</taxon>
        <taxon>Betaproteobacteria</taxon>
        <taxon>Burkholderiales</taxon>
        <taxon>Oxalobacteraceae</taxon>
        <taxon>Telluria group</taxon>
        <taxon>Massilia</taxon>
    </lineage>
</organism>
<protein>
    <recommendedName>
        <fullName evidence="4">Lipoprotein</fullName>
    </recommendedName>
</protein>
<dbReference type="Proteomes" id="UP001204621">
    <property type="component" value="Unassembled WGS sequence"/>
</dbReference>
<accession>A0ABT2CYN3</accession>
<reference evidence="2 3" key="1">
    <citation type="submission" date="2022-08" db="EMBL/GenBank/DDBJ databases">
        <title>Reclassification of Massilia species as members of the genera Telluria, Duganella, Pseudoduganella, Mokoshia gen. nov. and Zemynaea gen. nov. using orthogonal and non-orthogonal genome-based approaches.</title>
        <authorList>
            <person name="Bowman J.P."/>
        </authorList>
    </citation>
    <scope>NUCLEOTIDE SEQUENCE [LARGE SCALE GENOMIC DNA]</scope>
    <source>
        <strain evidence="2 3">JCM 31606</strain>
    </source>
</reference>
<name>A0ABT2CYN3_9BURK</name>
<keyword evidence="1" id="KW-1133">Transmembrane helix</keyword>
<evidence type="ECO:0000313" key="3">
    <source>
        <dbReference type="Proteomes" id="UP001204621"/>
    </source>
</evidence>